<dbReference type="GO" id="GO:0016853">
    <property type="term" value="F:isomerase activity"/>
    <property type="evidence" value="ECO:0007669"/>
    <property type="project" value="UniProtKB-KW"/>
</dbReference>
<dbReference type="STRING" id="1236973.JCM9157_176"/>
<dbReference type="SUPFAM" id="SSF47240">
    <property type="entry name" value="Ferritin-like"/>
    <property type="match status" value="1"/>
</dbReference>
<evidence type="ECO:0000313" key="3">
    <source>
        <dbReference type="Proteomes" id="UP000018896"/>
    </source>
</evidence>
<dbReference type="Pfam" id="PF07883">
    <property type="entry name" value="Cupin_2"/>
    <property type="match status" value="1"/>
</dbReference>
<evidence type="ECO:0000259" key="1">
    <source>
        <dbReference type="Pfam" id="PF07883"/>
    </source>
</evidence>
<dbReference type="InterPro" id="IPR013096">
    <property type="entry name" value="Cupin_2"/>
</dbReference>
<dbReference type="PANTHER" id="PTHR43346:SF1">
    <property type="entry name" value="QUERCETIN 2,3-DIOXYGENASE-RELATED"/>
    <property type="match status" value="1"/>
</dbReference>
<dbReference type="eggNOG" id="COG0662">
    <property type="taxonomic scope" value="Bacteria"/>
</dbReference>
<sequence>MNEMYYSNTNPYPYYANANTSTYNPDFMARNYHGQDDQVFEAVLGGIKREAKAIKFYRQLANAAPSNKHKKGILQALEGNKAQLTHFTNLYTHLTGIQPIYQIDTIPFNSYRDGLQKAYELELEGYEEYQKSSHLTGHPQIQNVFMWALTGEQENATRFSSLEDELTNELMDYGAEPFVVDIEEITKQNNNFRTALWTGDHLQVTLMSIGVGEDIGLEIHPNLDQFLRIEQGQGIVQMGDSKDRLEFEEKVYDDYAIVIPAGKWHNLTNTGNQPLKLYSIYAPPQHPYGTVHETKAIAMAAEEEHGH</sequence>
<evidence type="ECO:0000313" key="2">
    <source>
        <dbReference type="EMBL" id="GAE33187.1"/>
    </source>
</evidence>
<proteinExistence type="predicted"/>
<dbReference type="EMBL" id="BAUV01000001">
    <property type="protein sequence ID" value="GAE33187.1"/>
    <property type="molecule type" value="Genomic_DNA"/>
</dbReference>
<comment type="caution">
    <text evidence="2">The sequence shown here is derived from an EMBL/GenBank/DDBJ whole genome shotgun (WGS) entry which is preliminary data.</text>
</comment>
<gene>
    <name evidence="2" type="ORF">JCM9157_176</name>
</gene>
<dbReference type="InterPro" id="IPR014710">
    <property type="entry name" value="RmlC-like_jellyroll"/>
</dbReference>
<name>W4QMQ4_HALA3</name>
<keyword evidence="3" id="KW-1185">Reference proteome</keyword>
<dbReference type="AlphaFoldDB" id="W4QMQ4"/>
<organism evidence="2 3">
    <name type="scientific">Halalkalibacter akibai (strain ATCC 43226 / DSM 21942 / CIP 109018 / JCM 9157 / 1139)</name>
    <name type="common">Bacillus akibai</name>
    <dbReference type="NCBI Taxonomy" id="1236973"/>
    <lineage>
        <taxon>Bacteria</taxon>
        <taxon>Bacillati</taxon>
        <taxon>Bacillota</taxon>
        <taxon>Bacilli</taxon>
        <taxon>Bacillales</taxon>
        <taxon>Bacillaceae</taxon>
        <taxon>Halalkalibacter</taxon>
    </lineage>
</organism>
<dbReference type="InterPro" id="IPR011051">
    <property type="entry name" value="RmlC_Cupin_sf"/>
</dbReference>
<dbReference type="InterPro" id="IPR009078">
    <property type="entry name" value="Ferritin-like_SF"/>
</dbReference>
<feature type="domain" description="Cupin type-2" evidence="1">
    <location>
        <begin position="206"/>
        <end position="281"/>
    </location>
</feature>
<dbReference type="InterPro" id="IPR052538">
    <property type="entry name" value="Flavonoid_dioxygenase-like"/>
</dbReference>
<protein>
    <submittedName>
        <fullName evidence="2">Mannose-6-phosphate isomerase</fullName>
    </submittedName>
</protein>
<keyword evidence="2" id="KW-0413">Isomerase</keyword>
<accession>W4QMQ4</accession>
<dbReference type="Gene3D" id="1.20.1260.10">
    <property type="match status" value="1"/>
</dbReference>
<dbReference type="Gene3D" id="2.60.120.10">
    <property type="entry name" value="Jelly Rolls"/>
    <property type="match status" value="1"/>
</dbReference>
<dbReference type="CDD" id="cd02223">
    <property type="entry name" value="cupin_Bh2720-like"/>
    <property type="match status" value="1"/>
</dbReference>
<dbReference type="Proteomes" id="UP000018896">
    <property type="component" value="Unassembled WGS sequence"/>
</dbReference>
<dbReference type="SUPFAM" id="SSF51182">
    <property type="entry name" value="RmlC-like cupins"/>
    <property type="match status" value="1"/>
</dbReference>
<dbReference type="PANTHER" id="PTHR43346">
    <property type="entry name" value="LIGAND BINDING DOMAIN PROTEIN, PUTATIVE (AFU_ORTHOLOGUE AFUA_6G14370)-RELATED"/>
    <property type="match status" value="1"/>
</dbReference>
<reference evidence="2 3" key="1">
    <citation type="journal article" date="2014" name="Genome Announc.">
        <title>Draft Genome Sequences of Three Alkaliphilic Bacillus Strains, Bacillus wakoensis JCM 9140T, Bacillus akibai JCM 9157T, and Bacillus hemicellulosilyticus JCM 9152T.</title>
        <authorList>
            <person name="Yuki M."/>
            <person name="Oshima K."/>
            <person name="Suda W."/>
            <person name="Oshida Y."/>
            <person name="Kitamura K."/>
            <person name="Iida T."/>
            <person name="Hattori M."/>
            <person name="Ohkuma M."/>
        </authorList>
    </citation>
    <scope>NUCLEOTIDE SEQUENCE [LARGE SCALE GENOMIC DNA]</scope>
    <source>
        <strain evidence="2 3">JCM 9157</strain>
    </source>
</reference>
<dbReference type="InterPro" id="IPR012347">
    <property type="entry name" value="Ferritin-like"/>
</dbReference>